<evidence type="ECO:0000256" key="1">
    <source>
        <dbReference type="SAM" id="MobiDB-lite"/>
    </source>
</evidence>
<feature type="region of interest" description="Disordered" evidence="1">
    <location>
        <begin position="501"/>
        <end position="580"/>
    </location>
</feature>
<feature type="compositionally biased region" description="Basic and acidic residues" evidence="1">
    <location>
        <begin position="889"/>
        <end position="901"/>
    </location>
</feature>
<feature type="compositionally biased region" description="Polar residues" evidence="1">
    <location>
        <begin position="455"/>
        <end position="478"/>
    </location>
</feature>
<evidence type="ECO:0000313" key="2">
    <source>
        <dbReference type="EMBL" id="KAJ6254791.1"/>
    </source>
</evidence>
<protein>
    <submittedName>
        <fullName evidence="2">Uncharacterized protein</fullName>
    </submittedName>
</protein>
<proteinExistence type="predicted"/>
<accession>A0ABQ8ZD50</accession>
<feature type="region of interest" description="Disordered" evidence="1">
    <location>
        <begin position="795"/>
        <end position="826"/>
    </location>
</feature>
<gene>
    <name evidence="2" type="ORF">M0813_12102</name>
</gene>
<comment type="caution">
    <text evidence="2">The sequence shown here is derived from an EMBL/GenBank/DDBJ whole genome shotgun (WGS) entry which is preliminary data.</text>
</comment>
<feature type="compositionally biased region" description="Basic and acidic residues" evidence="1">
    <location>
        <begin position="631"/>
        <end position="641"/>
    </location>
</feature>
<dbReference type="EMBL" id="JAOAOG010000017">
    <property type="protein sequence ID" value="KAJ6254791.1"/>
    <property type="molecule type" value="Genomic_DNA"/>
</dbReference>
<feature type="region of interest" description="Disordered" evidence="1">
    <location>
        <begin position="223"/>
        <end position="269"/>
    </location>
</feature>
<feature type="region of interest" description="Disordered" evidence="1">
    <location>
        <begin position="451"/>
        <end position="488"/>
    </location>
</feature>
<evidence type="ECO:0000313" key="3">
    <source>
        <dbReference type="Proteomes" id="UP001150062"/>
    </source>
</evidence>
<feature type="compositionally biased region" description="Basic and acidic residues" evidence="1">
    <location>
        <begin position="501"/>
        <end position="510"/>
    </location>
</feature>
<name>A0ABQ8ZD50_9EUKA</name>
<feature type="region of interest" description="Disordered" evidence="1">
    <location>
        <begin position="631"/>
        <end position="652"/>
    </location>
</feature>
<organism evidence="2 3">
    <name type="scientific">Anaeramoeba flamelloides</name>
    <dbReference type="NCBI Taxonomy" id="1746091"/>
    <lineage>
        <taxon>Eukaryota</taxon>
        <taxon>Metamonada</taxon>
        <taxon>Anaeramoebidae</taxon>
        <taxon>Anaeramoeba</taxon>
    </lineage>
</organism>
<feature type="compositionally biased region" description="Basic and acidic residues" evidence="1">
    <location>
        <begin position="530"/>
        <end position="544"/>
    </location>
</feature>
<sequence length="909" mass="108394">MNEPQILYDSQPFPIKKRRVLSKPKASNIQNSTIFTSTNQYKIPPKLVFQTPKRKKTNKNTKAQSLKTGKNENQTVKKFPKEATQTNLFKTQRILKQFSRITEKYQQEKREKKTKKVYYSKNDLPPYSPFEIDQVGDLKSSADQNLNLIEGCNNKKNGNQKKKLDLKEKILEKGHNSLNIFLSGFNTSSEKTIKMEKDKKYKIEIEQEREKEIEQEIENKKENENVKENEKGNKNRYENEKENEKENQNKKEHENEKEKKKEIEIDKNKRSPSVTIPWEPLNFSIKEPTKWKHAPKIARKFLSTGGEFTYDLFFNPLIVSKLFQETNEGKRERRFDLQVLKLLSKQKLLLTQLERLKSFISIQYDSLFENSYFPSFGYYNNIQNPFKKNVSNPLFTSGGINRNYKISQKGRNQTKPIIDSSKGKVLSPEKLIIKNDPDFINAKKKISTMEKRGLSENNNEIQTTDNSQWGTRLNNNSKGENRNDYDQNKSNWELGYKFENKKDPWNDEKQNGNLGDNNKFEKNDNWGNKKKTDYNKDNWSKKSTESFGVSDSWENNKKNNNKNDSNIFEKKNDSWGGNNKFEKNDNWINEKKAYYNRGNWGNNSFDRFRGKNNSNWGNDRNRFEKKNETWGDNNKFEKKTDNLGGNNKFEKNDNWINEKKKDYNRDTWNENSLNQFRGKQNSNWGGDNNRFEKKIDSWGDNYKFEKKTDNLGGNKEFEKNDNWGNKKKTDYNQDSWNTSSLGRFREKNDYNWENDKFEKNNRLVTRKKRHYNRDHWSKNSTESFGVVENWENNKKNDNWGGNNRFEKKDDSWADNNNNFDENNKNNWYGKRKLRRRGYRVERGENYRRDPYRRVPYRRGSYKKDCHGEYEYRRDRFRKNDYRNGGSKGDTNRGDWGGKGETRTGGYKKF</sequence>
<reference evidence="2" key="1">
    <citation type="submission" date="2022-08" db="EMBL/GenBank/DDBJ databases">
        <title>Novel sulfate-reducing endosymbionts in the free-living metamonad Anaeramoeba.</title>
        <authorList>
            <person name="Jerlstrom-Hultqvist J."/>
            <person name="Cepicka I."/>
            <person name="Gallot-Lavallee L."/>
            <person name="Salas-Leiva D."/>
            <person name="Curtis B.A."/>
            <person name="Zahonova K."/>
            <person name="Pipaliya S."/>
            <person name="Dacks J."/>
            <person name="Roger A.J."/>
        </authorList>
    </citation>
    <scope>NUCLEOTIDE SEQUENCE</scope>
    <source>
        <strain evidence="2">Schooner1</strain>
    </source>
</reference>
<feature type="region of interest" description="Disordered" evidence="1">
    <location>
        <begin position="878"/>
        <end position="909"/>
    </location>
</feature>
<feature type="compositionally biased region" description="Low complexity" evidence="1">
    <location>
        <begin position="815"/>
        <end position="826"/>
    </location>
</feature>
<keyword evidence="3" id="KW-1185">Reference proteome</keyword>
<dbReference type="Proteomes" id="UP001150062">
    <property type="component" value="Unassembled WGS sequence"/>
</dbReference>